<accession>A0ABS8PGD0</accession>
<comment type="caution">
    <text evidence="1">The sequence shown here is derived from an EMBL/GenBank/DDBJ whole genome shotgun (WGS) entry which is preliminary data.</text>
</comment>
<name>A0ABS8PGD0_9PSEU</name>
<sequence>MPVAVARRHRRPHPELRHVVLALPPDQHVEGSAQDGAFAALLLFAERYLRHAGLGVTVCALTTDADAVHEALAAAAFELRWVVERPVRTSVAADPGQRLHCPGGARV</sequence>
<reference evidence="1 2" key="1">
    <citation type="submission" date="2021-11" db="EMBL/GenBank/DDBJ databases">
        <title>Draft genome sequence of Actinomycetospora sp. SF1 isolated from the rhizosphere soil.</title>
        <authorList>
            <person name="Duangmal K."/>
            <person name="Chantavorakit T."/>
        </authorList>
    </citation>
    <scope>NUCLEOTIDE SEQUENCE [LARGE SCALE GENOMIC DNA]</scope>
    <source>
        <strain evidence="1 2">TBRC 5722</strain>
    </source>
</reference>
<evidence type="ECO:0000313" key="2">
    <source>
        <dbReference type="Proteomes" id="UP001199469"/>
    </source>
</evidence>
<protein>
    <submittedName>
        <fullName evidence="1">Uncharacterized protein</fullName>
    </submittedName>
</protein>
<evidence type="ECO:0000313" key="1">
    <source>
        <dbReference type="EMBL" id="MCD2197324.1"/>
    </source>
</evidence>
<dbReference type="EMBL" id="JAJNDB010000008">
    <property type="protein sequence ID" value="MCD2197324.1"/>
    <property type="molecule type" value="Genomic_DNA"/>
</dbReference>
<organism evidence="1 2">
    <name type="scientific">Actinomycetospora endophytica</name>
    <dbReference type="NCBI Taxonomy" id="2291215"/>
    <lineage>
        <taxon>Bacteria</taxon>
        <taxon>Bacillati</taxon>
        <taxon>Actinomycetota</taxon>
        <taxon>Actinomycetes</taxon>
        <taxon>Pseudonocardiales</taxon>
        <taxon>Pseudonocardiaceae</taxon>
        <taxon>Actinomycetospora</taxon>
    </lineage>
</organism>
<gene>
    <name evidence="1" type="ORF">LQ327_28520</name>
</gene>
<dbReference type="RefSeq" id="WP_230739325.1">
    <property type="nucleotide sequence ID" value="NZ_JAJNDB010000008.1"/>
</dbReference>
<dbReference type="Proteomes" id="UP001199469">
    <property type="component" value="Unassembled WGS sequence"/>
</dbReference>
<proteinExistence type="predicted"/>
<keyword evidence="2" id="KW-1185">Reference proteome</keyword>